<feature type="active site" description="Proton donor" evidence="9 11">
    <location>
        <position position="98"/>
    </location>
</feature>
<evidence type="ECO:0000256" key="1">
    <source>
        <dbReference type="ARBA" id="ARBA00001917"/>
    </source>
</evidence>
<feature type="site" description="Interacts with tRNA; defines subfamily-specific binding signature" evidence="9">
    <location>
        <position position="277"/>
    </location>
</feature>
<evidence type="ECO:0000256" key="4">
    <source>
        <dbReference type="ARBA" id="ARBA00022643"/>
    </source>
</evidence>
<name>A0A1Y1QPW5_9GAMM</name>
<feature type="site" description="Interacts with tRNA" evidence="9">
    <location>
        <position position="176"/>
    </location>
</feature>
<keyword evidence="3 9" id="KW-0285">Flavoprotein</keyword>
<feature type="binding site" evidence="12">
    <location>
        <position position="168"/>
    </location>
    <ligand>
        <name>FMN</name>
        <dbReference type="ChEBI" id="CHEBI:58210"/>
    </ligand>
</feature>
<keyword evidence="6 9" id="KW-0521">NADP</keyword>
<dbReference type="GO" id="GO:0010181">
    <property type="term" value="F:FMN binding"/>
    <property type="evidence" value="ECO:0007669"/>
    <property type="project" value="UniProtKB-UniRule"/>
</dbReference>
<dbReference type="CDD" id="cd02801">
    <property type="entry name" value="DUS_like_FMN"/>
    <property type="match status" value="1"/>
</dbReference>
<protein>
    <recommendedName>
        <fullName evidence="9">tRNA-dihydrouridine(16) synthase</fullName>
        <ecNumber evidence="9">1.3.1.-</ecNumber>
    </recommendedName>
    <alternativeName>
        <fullName evidence="9">U16-specific dihydrouridine synthase</fullName>
        <shortName evidence="9">U16-specific Dus</shortName>
    </alternativeName>
    <alternativeName>
        <fullName evidence="9">tRNA-dihydrouridine synthase C</fullName>
    </alternativeName>
</protein>
<dbReference type="Gene3D" id="1.20.225.30">
    <property type="entry name" value="Dihydrouridine synthase, C-terminal recognition domain"/>
    <property type="match status" value="1"/>
</dbReference>
<keyword evidence="5 9" id="KW-0819">tRNA processing</keyword>
<evidence type="ECO:0000259" key="13">
    <source>
        <dbReference type="Pfam" id="PF01207"/>
    </source>
</evidence>
<feature type="site" description="Interacts with tRNA; defines subfamily-specific binding signature" evidence="9">
    <location>
        <position position="298"/>
    </location>
</feature>
<dbReference type="InterPro" id="IPR018517">
    <property type="entry name" value="tRNA_hU_synthase_CS"/>
</dbReference>
<dbReference type="PROSITE" id="PS01136">
    <property type="entry name" value="UPF0034"/>
    <property type="match status" value="1"/>
</dbReference>
<dbReference type="HAMAP" id="MF_02043">
    <property type="entry name" value="DusC_subfam"/>
    <property type="match status" value="1"/>
</dbReference>
<comment type="similarity">
    <text evidence="10">Belongs to the dus family.</text>
</comment>
<evidence type="ECO:0000256" key="6">
    <source>
        <dbReference type="ARBA" id="ARBA00022857"/>
    </source>
</evidence>
<feature type="site" description="Interacts with tRNA" evidence="9">
    <location>
        <position position="95"/>
    </location>
</feature>
<dbReference type="PANTHER" id="PTHR11082">
    <property type="entry name" value="TRNA-DIHYDROURIDINE SYNTHASE"/>
    <property type="match status" value="1"/>
</dbReference>
<dbReference type="GO" id="GO:0102262">
    <property type="term" value="F:tRNA-dihydrouridine16 synthase activity"/>
    <property type="evidence" value="ECO:0007669"/>
    <property type="project" value="RHEA"/>
</dbReference>
<evidence type="ECO:0000313" key="15">
    <source>
        <dbReference type="Proteomes" id="UP000192491"/>
    </source>
</evidence>
<dbReference type="InterPro" id="IPR032886">
    <property type="entry name" value="DusC"/>
</dbReference>
<feature type="binding site" evidence="9">
    <location>
        <begin position="199"/>
        <end position="201"/>
    </location>
    <ligand>
        <name>FMN</name>
        <dbReference type="ChEBI" id="CHEBI:58210"/>
    </ligand>
</feature>
<dbReference type="Proteomes" id="UP000192491">
    <property type="component" value="Unassembled WGS sequence"/>
</dbReference>
<evidence type="ECO:0000256" key="11">
    <source>
        <dbReference type="PIRSR" id="PIRSR006621-1"/>
    </source>
</evidence>
<feature type="site" description="Interacts with tRNA" evidence="9">
    <location>
        <position position="282"/>
    </location>
</feature>
<keyword evidence="8 9" id="KW-0560">Oxidoreductase</keyword>
<dbReference type="AlphaFoldDB" id="A0A1Y1QPW5"/>
<keyword evidence="2 9" id="KW-0820">tRNA-binding</keyword>
<reference evidence="14 15" key="1">
    <citation type="submission" date="2017-01" db="EMBL/GenBank/DDBJ databases">
        <title>Novel large sulfur bacteria in the metagenomes of groundwater-fed chemosynthetic microbial mats in the Lake Huron basin.</title>
        <authorList>
            <person name="Sharrar A.M."/>
            <person name="Flood B.E."/>
            <person name="Bailey J.V."/>
            <person name="Jones D.S."/>
            <person name="Biddanda B."/>
            <person name="Ruberg S.A."/>
            <person name="Marcus D.N."/>
            <person name="Dick G.J."/>
        </authorList>
    </citation>
    <scope>NUCLEOTIDE SEQUENCE [LARGE SCALE GENOMIC DNA]</scope>
    <source>
        <strain evidence="14">A8</strain>
    </source>
</reference>
<dbReference type="InterPro" id="IPR042270">
    <property type="entry name" value="DusC_C"/>
</dbReference>
<comment type="caution">
    <text evidence="14">The sequence shown here is derived from an EMBL/GenBank/DDBJ whole genome shotgun (WGS) entry which is preliminary data.</text>
</comment>
<evidence type="ECO:0000256" key="8">
    <source>
        <dbReference type="ARBA" id="ARBA00023002"/>
    </source>
</evidence>
<feature type="binding site" evidence="9 12">
    <location>
        <position position="139"/>
    </location>
    <ligand>
        <name>FMN</name>
        <dbReference type="ChEBI" id="CHEBI:58210"/>
    </ligand>
</feature>
<dbReference type="InterPro" id="IPR035587">
    <property type="entry name" value="DUS-like_FMN-bd"/>
</dbReference>
<comment type="catalytic activity">
    <reaction evidence="9">
        <text>5,6-dihydrouridine(16) in tRNA + NAD(+) = uridine(16) in tRNA + NADH + H(+)</text>
        <dbReference type="Rhea" id="RHEA:53380"/>
        <dbReference type="Rhea" id="RHEA-COMP:13543"/>
        <dbReference type="Rhea" id="RHEA-COMP:13544"/>
        <dbReference type="ChEBI" id="CHEBI:15378"/>
        <dbReference type="ChEBI" id="CHEBI:57540"/>
        <dbReference type="ChEBI" id="CHEBI:57945"/>
        <dbReference type="ChEBI" id="CHEBI:65315"/>
        <dbReference type="ChEBI" id="CHEBI:74443"/>
    </reaction>
</comment>
<feature type="binding site" evidence="9 12">
    <location>
        <begin position="223"/>
        <end position="224"/>
    </location>
    <ligand>
        <name>FMN</name>
        <dbReference type="ChEBI" id="CHEBI:58210"/>
    </ligand>
</feature>
<gene>
    <name evidence="9" type="primary">dusC</name>
    <name evidence="14" type="ORF">BWK73_18860</name>
</gene>
<dbReference type="EC" id="1.3.1.-" evidence="9"/>
<feature type="site" description="Interacts with tRNA; defines subfamily-specific binding signature" evidence="9">
    <location>
        <position position="35"/>
    </location>
</feature>
<evidence type="ECO:0000256" key="3">
    <source>
        <dbReference type="ARBA" id="ARBA00022630"/>
    </source>
</evidence>
<comment type="function">
    <text evidence="9">Catalyzes the synthesis of 5,6-dihydrouridine (D), a modified base found in the D-loop of most tRNAs, via the reduction of the C5-C6 double bond in target uridines. Specifically modifies U16 in tRNAs.</text>
</comment>
<sequence length="325" mass="35710">MRLILAPMEGVMDYTMRDLLTRIGGYDRCVTEFVRVTREVLPPRVFYRACPELHHGSKTPSGVPVYVQLLGGEVQYMAANAAIVANLGAAGIDINFGCPSKTVNSSDGGSVLLREPERVHAIVRAMRAAVDPAIPVTAKIRLGFHDGSLFEDIALGIAEAGATELCVHARTKQHGYQPPAYWAEIGKVKPKLHIPVIANGEIWSATDARDAQAQSGCVDLMLGRGALSFPDLALSIKARHSGTPYTPLPWATILPLVIDLASDLGQREPRYAAGFVKQWFTYLRRQYPEAETLFQHIKRMKDANHIKAAMMQPIELTGYDDERHG</sequence>
<keyword evidence="7 9" id="KW-0694">RNA-binding</keyword>
<dbReference type="GO" id="GO:0000049">
    <property type="term" value="F:tRNA binding"/>
    <property type="evidence" value="ECO:0007669"/>
    <property type="project" value="UniProtKB-UniRule"/>
</dbReference>
<evidence type="ECO:0000256" key="12">
    <source>
        <dbReference type="PIRSR" id="PIRSR006621-2"/>
    </source>
</evidence>
<evidence type="ECO:0000256" key="2">
    <source>
        <dbReference type="ARBA" id="ARBA00022555"/>
    </source>
</evidence>
<organism evidence="14 15">
    <name type="scientific">Thiothrix lacustris</name>
    <dbReference type="NCBI Taxonomy" id="525917"/>
    <lineage>
        <taxon>Bacteria</taxon>
        <taxon>Pseudomonadati</taxon>
        <taxon>Pseudomonadota</taxon>
        <taxon>Gammaproteobacteria</taxon>
        <taxon>Thiotrichales</taxon>
        <taxon>Thiotrichaceae</taxon>
        <taxon>Thiothrix</taxon>
    </lineage>
</organism>
<dbReference type="Pfam" id="PF01207">
    <property type="entry name" value="Dus"/>
    <property type="match status" value="1"/>
</dbReference>
<evidence type="ECO:0000256" key="7">
    <source>
        <dbReference type="ARBA" id="ARBA00022884"/>
    </source>
</evidence>
<comment type="similarity">
    <text evidence="9">Belongs to the Dus family. DusC subfamily.</text>
</comment>
<proteinExistence type="inferred from homology"/>
<evidence type="ECO:0000256" key="5">
    <source>
        <dbReference type="ARBA" id="ARBA00022694"/>
    </source>
</evidence>
<dbReference type="EMBL" id="MTEJ01000099">
    <property type="protein sequence ID" value="OQX10996.1"/>
    <property type="molecule type" value="Genomic_DNA"/>
</dbReference>
<dbReference type="Gene3D" id="3.20.20.70">
    <property type="entry name" value="Aldolase class I"/>
    <property type="match status" value="1"/>
</dbReference>
<dbReference type="GO" id="GO:0050660">
    <property type="term" value="F:flavin adenine dinucleotide binding"/>
    <property type="evidence" value="ECO:0007669"/>
    <property type="project" value="InterPro"/>
</dbReference>
<evidence type="ECO:0000256" key="9">
    <source>
        <dbReference type="HAMAP-Rule" id="MF_02043"/>
    </source>
</evidence>
<comment type="cofactor">
    <cofactor evidence="1 9 10 12">
        <name>FMN</name>
        <dbReference type="ChEBI" id="CHEBI:58210"/>
    </cofactor>
</comment>
<comment type="caution">
    <text evidence="9">Lacks conserved residue(s) required for the propagation of feature annotation.</text>
</comment>
<evidence type="ECO:0000313" key="14">
    <source>
        <dbReference type="EMBL" id="OQX10996.1"/>
    </source>
</evidence>
<dbReference type="SUPFAM" id="SSF51395">
    <property type="entry name" value="FMN-linked oxidoreductases"/>
    <property type="match status" value="1"/>
</dbReference>
<keyword evidence="4 9" id="KW-0288">FMN</keyword>
<evidence type="ECO:0000256" key="10">
    <source>
        <dbReference type="PIRNR" id="PIRNR006621"/>
    </source>
</evidence>
<accession>A0A1Y1QPW5</accession>
<dbReference type="PIRSF" id="PIRSF006621">
    <property type="entry name" value="Dus"/>
    <property type="match status" value="1"/>
</dbReference>
<dbReference type="PANTHER" id="PTHR11082:SF26">
    <property type="entry name" value="TRNA-DIHYDROURIDINE(16) SYNTHASE"/>
    <property type="match status" value="1"/>
</dbReference>
<feature type="domain" description="DUS-like FMN-binding" evidence="13">
    <location>
        <begin position="4"/>
        <end position="235"/>
    </location>
</feature>
<dbReference type="InterPro" id="IPR001269">
    <property type="entry name" value="DUS_fam"/>
</dbReference>
<comment type="catalytic activity">
    <reaction evidence="9">
        <text>5,6-dihydrouridine(16) in tRNA + NADP(+) = uridine(16) in tRNA + NADPH + H(+)</text>
        <dbReference type="Rhea" id="RHEA:53376"/>
        <dbReference type="Rhea" id="RHEA-COMP:13543"/>
        <dbReference type="Rhea" id="RHEA-COMP:13544"/>
        <dbReference type="ChEBI" id="CHEBI:15378"/>
        <dbReference type="ChEBI" id="CHEBI:57783"/>
        <dbReference type="ChEBI" id="CHEBI:58349"/>
        <dbReference type="ChEBI" id="CHEBI:65315"/>
        <dbReference type="ChEBI" id="CHEBI:74443"/>
    </reaction>
</comment>
<feature type="binding site" evidence="9 12">
    <location>
        <position position="68"/>
    </location>
    <ligand>
        <name>FMN</name>
        <dbReference type="ChEBI" id="CHEBI:58210"/>
    </ligand>
</feature>
<keyword evidence="12" id="KW-0547">Nucleotide-binding</keyword>
<dbReference type="InterPro" id="IPR013785">
    <property type="entry name" value="Aldolase_TIM"/>
</dbReference>